<keyword evidence="5" id="KW-0166">Nematocyst</keyword>
<evidence type="ECO:0000256" key="1">
    <source>
        <dbReference type="ARBA" id="ARBA00004175"/>
    </source>
</evidence>
<feature type="signal peptide" evidence="6">
    <location>
        <begin position="1"/>
        <end position="34"/>
    </location>
</feature>
<keyword evidence="7" id="KW-1185">Reference proteome</keyword>
<dbReference type="Proteomes" id="UP000085678">
    <property type="component" value="Unplaced"/>
</dbReference>
<evidence type="ECO:0000313" key="8">
    <source>
        <dbReference type="RefSeq" id="XP_013381572.2"/>
    </source>
</evidence>
<name>A0A1S3H6G4_LINAN</name>
<keyword evidence="4" id="KW-0472">Membrane</keyword>
<dbReference type="GO" id="GO:0051715">
    <property type="term" value="P:cytolysis in another organism"/>
    <property type="evidence" value="ECO:0007669"/>
    <property type="project" value="InterPro"/>
</dbReference>
<gene>
    <name evidence="8" type="primary">LOC106152507</name>
</gene>
<dbReference type="AlphaFoldDB" id="A0A1S3H6G4"/>
<evidence type="ECO:0000256" key="5">
    <source>
        <dbReference type="ARBA" id="ARBA00023331"/>
    </source>
</evidence>
<evidence type="ECO:0000256" key="6">
    <source>
        <dbReference type="SAM" id="SignalP"/>
    </source>
</evidence>
<dbReference type="GO" id="GO:0044218">
    <property type="term" value="C:other organism cell membrane"/>
    <property type="evidence" value="ECO:0007669"/>
    <property type="project" value="UniProtKB-KW"/>
</dbReference>
<dbReference type="GeneID" id="106152507"/>
<evidence type="ECO:0000256" key="3">
    <source>
        <dbReference type="ARBA" id="ARBA00022537"/>
    </source>
</evidence>
<dbReference type="GO" id="GO:0046930">
    <property type="term" value="C:pore complex"/>
    <property type="evidence" value="ECO:0007669"/>
    <property type="project" value="InterPro"/>
</dbReference>
<dbReference type="PANTHER" id="PTHR40388">
    <property type="entry name" value="BRYOPORIN"/>
    <property type="match status" value="1"/>
</dbReference>
<dbReference type="GO" id="GO:0046931">
    <property type="term" value="P:pore complex assembly"/>
    <property type="evidence" value="ECO:0007669"/>
    <property type="project" value="InterPro"/>
</dbReference>
<organism evidence="7 8">
    <name type="scientific">Lingula anatina</name>
    <name type="common">Brachiopod</name>
    <name type="synonym">Lingula unguis</name>
    <dbReference type="NCBI Taxonomy" id="7574"/>
    <lineage>
        <taxon>Eukaryota</taxon>
        <taxon>Metazoa</taxon>
        <taxon>Spiralia</taxon>
        <taxon>Lophotrochozoa</taxon>
        <taxon>Brachiopoda</taxon>
        <taxon>Linguliformea</taxon>
        <taxon>Lingulata</taxon>
        <taxon>Lingulida</taxon>
        <taxon>Linguloidea</taxon>
        <taxon>Lingulidae</taxon>
        <taxon>Lingula</taxon>
    </lineage>
</organism>
<dbReference type="Pfam" id="PF06369">
    <property type="entry name" value="Anemone_cytotox"/>
    <property type="match status" value="1"/>
</dbReference>
<protein>
    <submittedName>
        <fullName evidence="8">Uncharacterized protein LOC106152507</fullName>
    </submittedName>
</protein>
<feature type="chain" id="PRO_5015194755" evidence="6">
    <location>
        <begin position="35"/>
        <end position="297"/>
    </location>
</feature>
<evidence type="ECO:0000256" key="2">
    <source>
        <dbReference type="ARBA" id="ARBA00004532"/>
    </source>
</evidence>
<reference evidence="8" key="1">
    <citation type="submission" date="2025-08" db="UniProtKB">
        <authorList>
            <consortium name="RefSeq"/>
        </authorList>
    </citation>
    <scope>IDENTIFICATION</scope>
    <source>
        <tissue evidence="8">Gonads</tissue>
    </source>
</reference>
<dbReference type="RefSeq" id="XP_013381572.2">
    <property type="nucleotide sequence ID" value="XM_013526118.2"/>
</dbReference>
<dbReference type="InterPro" id="IPR015926">
    <property type="entry name" value="Cytolysin/lectin"/>
</dbReference>
<dbReference type="Gene3D" id="2.60.270.20">
    <property type="entry name" value="Cytolysin/lectin"/>
    <property type="match status" value="1"/>
</dbReference>
<dbReference type="GO" id="GO:0015267">
    <property type="term" value="F:channel activity"/>
    <property type="evidence" value="ECO:0007669"/>
    <property type="project" value="InterPro"/>
</dbReference>
<dbReference type="InterPro" id="IPR009104">
    <property type="entry name" value="Anemon_actinoporin-like"/>
</dbReference>
<accession>A0A1S3H6G4</accession>
<keyword evidence="6" id="KW-0732">Signal</keyword>
<dbReference type="GO" id="GO:0042151">
    <property type="term" value="C:nematocyst"/>
    <property type="evidence" value="ECO:0007669"/>
    <property type="project" value="UniProtKB-SubCell"/>
</dbReference>
<evidence type="ECO:0000256" key="4">
    <source>
        <dbReference type="ARBA" id="ARBA00023298"/>
    </source>
</evidence>
<keyword evidence="4" id="KW-1053">Target membrane</keyword>
<dbReference type="SUPFAM" id="SSF63724">
    <property type="entry name" value="Cytolysin/lectin"/>
    <property type="match status" value="1"/>
</dbReference>
<dbReference type="KEGG" id="lak:106152507"/>
<dbReference type="GO" id="GO:0006812">
    <property type="term" value="P:monoatomic cation transport"/>
    <property type="evidence" value="ECO:0007669"/>
    <property type="project" value="InterPro"/>
</dbReference>
<comment type="subcellular location">
    <subcellularLocation>
        <location evidence="2">Nematocyst</location>
    </subcellularLocation>
    <subcellularLocation>
        <location evidence="1">Target cell membrane</location>
    </subcellularLocation>
</comment>
<dbReference type="PANTHER" id="PTHR40388:SF1">
    <property type="entry name" value="BRYOPORIN"/>
    <property type="match status" value="1"/>
</dbReference>
<sequence length="297" mass="32697">MLACIRRSSNNNMRVTPSVFALLLVFAVLGSVLGKAKNTDLAENTLVQRALTDEELKDPNKRVAVGAVVAGVTAVLPLLEKVASYVHTARSCVIAIANQGNKALVNPTWYTDNGVISGHPPYTILPNTTGLLEFDQGKLPAGTEGVVAYEVAGTNWRVAVMWSVPYIYGIWSNHFHVKVYNNMDASKEMFKQMYHLADPRNAENGGYINAVEHGIVMRSTMTDSSVARLAVWVDPSNPEGDIWWKNLHSGCSYNALWFSSYCWRECPNATGWCWQDIKCSNDNACSTTMAQKCHSGC</sequence>
<dbReference type="InterPro" id="IPR050677">
    <property type="entry name" value="Actinoporin_PFT"/>
</dbReference>
<proteinExistence type="predicted"/>
<keyword evidence="3" id="KW-1052">Target cell membrane</keyword>
<evidence type="ECO:0000313" key="7">
    <source>
        <dbReference type="Proteomes" id="UP000085678"/>
    </source>
</evidence>
<dbReference type="InParanoid" id="A0A1S3H6G4"/>
<dbReference type="OrthoDB" id="6132998at2759"/>